<proteinExistence type="predicted"/>
<keyword evidence="1 2" id="KW-0378">Hydrolase</keyword>
<gene>
    <name evidence="2" type="ORF">ALO71_02327</name>
</gene>
<dbReference type="InterPro" id="IPR051540">
    <property type="entry name" value="S-2-haloacid_dehalogenase"/>
</dbReference>
<dbReference type="RefSeq" id="WP_044324801.1">
    <property type="nucleotide sequence ID" value="NZ_JYHG01000096.1"/>
</dbReference>
<dbReference type="Pfam" id="PF00702">
    <property type="entry name" value="Hydrolase"/>
    <property type="match status" value="1"/>
</dbReference>
<dbReference type="AlphaFoldDB" id="A0A0P9RSR1"/>
<evidence type="ECO:0000256" key="1">
    <source>
        <dbReference type="ARBA" id="ARBA00022801"/>
    </source>
</evidence>
<organism evidence="2 3">
    <name type="scientific">Pseudomonas amygdali pv. dendropanacis</name>
    <dbReference type="NCBI Taxonomy" id="235272"/>
    <lineage>
        <taxon>Bacteria</taxon>
        <taxon>Pseudomonadati</taxon>
        <taxon>Pseudomonadota</taxon>
        <taxon>Gammaproteobacteria</taxon>
        <taxon>Pseudomonadales</taxon>
        <taxon>Pseudomonadaceae</taxon>
        <taxon>Pseudomonas</taxon>
        <taxon>Pseudomonas amygdali</taxon>
    </lineage>
</organism>
<name>A0A0P9RSR1_PSEA0</name>
<dbReference type="PANTHER" id="PTHR43316">
    <property type="entry name" value="HYDROLASE, HALOACID DELAHOGENASE-RELATED"/>
    <property type="match status" value="1"/>
</dbReference>
<evidence type="ECO:0000313" key="3">
    <source>
        <dbReference type="Proteomes" id="UP000050346"/>
    </source>
</evidence>
<evidence type="ECO:0000313" key="2">
    <source>
        <dbReference type="EMBL" id="KPX15288.1"/>
    </source>
</evidence>
<dbReference type="InterPro" id="IPR036412">
    <property type="entry name" value="HAD-like_sf"/>
</dbReference>
<comment type="caution">
    <text evidence="2">The sequence shown here is derived from an EMBL/GenBank/DDBJ whole genome shotgun (WGS) entry which is preliminary data.</text>
</comment>
<dbReference type="GO" id="GO:0016787">
    <property type="term" value="F:hydrolase activity"/>
    <property type="evidence" value="ECO:0007669"/>
    <property type="project" value="UniProtKB-KW"/>
</dbReference>
<protein>
    <submittedName>
        <fullName evidence="2">Haloacid dehalogenase-like family hydrolase</fullName>
    </submittedName>
</protein>
<dbReference type="EMBL" id="LJQG01000258">
    <property type="protein sequence ID" value="KPX15288.1"/>
    <property type="molecule type" value="Genomic_DNA"/>
</dbReference>
<dbReference type="Proteomes" id="UP000050346">
    <property type="component" value="Unassembled WGS sequence"/>
</dbReference>
<dbReference type="PANTHER" id="PTHR43316:SF3">
    <property type="entry name" value="HALOACID DEHALOGENASE, TYPE II (AFU_ORTHOLOGUE AFUA_2G07750)-RELATED"/>
    <property type="match status" value="1"/>
</dbReference>
<sequence>MKYKAVLLDAFGTILQIKKGTHPYRQLMQEGRRSGRQPRPDDAQVLMTFNGGLSHAADHLGISVAPSRLSHLEEMLEQEVSSIEAFPDALEAVALLQERDRLVAVCSNLAFPYGRAVTRLFPTLDAYGFSFEIGTTKPDPLIYLATCERLGVIPGSACAETGIIMAGDSMRCDCEGPRDVGIAGIHLDRSKTTGIRDLMQFAELVLSKA</sequence>
<dbReference type="PATRIC" id="fig|235272.12.peg.3120"/>
<reference evidence="2 3" key="1">
    <citation type="submission" date="2015-09" db="EMBL/GenBank/DDBJ databases">
        <title>Genome announcement of multiple Pseudomonas syringae strains.</title>
        <authorList>
            <person name="Thakur S."/>
            <person name="Wang P.W."/>
            <person name="Gong Y."/>
            <person name="Weir B.S."/>
            <person name="Guttman D.S."/>
        </authorList>
    </citation>
    <scope>NUCLEOTIDE SEQUENCE [LARGE SCALE GENOMIC DNA]</scope>
    <source>
        <strain evidence="2 3">ICMP9150</strain>
    </source>
</reference>
<dbReference type="SUPFAM" id="SSF56784">
    <property type="entry name" value="HAD-like"/>
    <property type="match status" value="1"/>
</dbReference>
<accession>A0A0P9RSR1</accession>
<dbReference type="Gene3D" id="3.40.50.1000">
    <property type="entry name" value="HAD superfamily/HAD-like"/>
    <property type="match status" value="1"/>
</dbReference>
<dbReference type="InterPro" id="IPR023214">
    <property type="entry name" value="HAD_sf"/>
</dbReference>